<proteinExistence type="predicted"/>
<reference evidence="1 2" key="1">
    <citation type="submission" date="2024-04" db="EMBL/GenBank/DDBJ databases">
        <authorList>
            <person name="Fracassetti M."/>
        </authorList>
    </citation>
    <scope>NUCLEOTIDE SEQUENCE [LARGE SCALE GENOMIC DNA]</scope>
</reference>
<organism evidence="1 2">
    <name type="scientific">Linum trigynum</name>
    <dbReference type="NCBI Taxonomy" id="586398"/>
    <lineage>
        <taxon>Eukaryota</taxon>
        <taxon>Viridiplantae</taxon>
        <taxon>Streptophyta</taxon>
        <taxon>Embryophyta</taxon>
        <taxon>Tracheophyta</taxon>
        <taxon>Spermatophyta</taxon>
        <taxon>Magnoliopsida</taxon>
        <taxon>eudicotyledons</taxon>
        <taxon>Gunneridae</taxon>
        <taxon>Pentapetalae</taxon>
        <taxon>rosids</taxon>
        <taxon>fabids</taxon>
        <taxon>Malpighiales</taxon>
        <taxon>Linaceae</taxon>
        <taxon>Linum</taxon>
    </lineage>
</organism>
<evidence type="ECO:0000313" key="1">
    <source>
        <dbReference type="EMBL" id="CAL1371813.1"/>
    </source>
</evidence>
<name>A0AAV2DD56_9ROSI</name>
<protein>
    <submittedName>
        <fullName evidence="1">Uncharacterized protein</fullName>
    </submittedName>
</protein>
<sequence>MVVKPLSLAGNGMEFLLRGVGDSSKRIDMMKFLRNVVLLRLVVKQPDEYVTETHVVIKEANNFVSGKQPTNYIQTYGHQGSK</sequence>
<dbReference type="Proteomes" id="UP001497516">
    <property type="component" value="Chromosome 2"/>
</dbReference>
<gene>
    <name evidence="1" type="ORF">LTRI10_LOCUS13856</name>
</gene>
<dbReference type="AlphaFoldDB" id="A0AAV2DD56"/>
<evidence type="ECO:0000313" key="2">
    <source>
        <dbReference type="Proteomes" id="UP001497516"/>
    </source>
</evidence>
<accession>A0AAV2DD56</accession>
<keyword evidence="2" id="KW-1185">Reference proteome</keyword>
<dbReference type="EMBL" id="OZ034815">
    <property type="protein sequence ID" value="CAL1371813.1"/>
    <property type="molecule type" value="Genomic_DNA"/>
</dbReference>